<evidence type="ECO:0000256" key="1">
    <source>
        <dbReference type="SAM" id="Phobius"/>
    </source>
</evidence>
<gene>
    <name evidence="2" type="ORF">PCOR1329_LOCUS35506</name>
</gene>
<feature type="transmembrane region" description="Helical" evidence="1">
    <location>
        <begin position="168"/>
        <end position="188"/>
    </location>
</feature>
<keyword evidence="3" id="KW-1185">Reference proteome</keyword>
<evidence type="ECO:0000313" key="2">
    <source>
        <dbReference type="EMBL" id="CAK0839956.1"/>
    </source>
</evidence>
<evidence type="ECO:0000313" key="3">
    <source>
        <dbReference type="Proteomes" id="UP001189429"/>
    </source>
</evidence>
<dbReference type="EMBL" id="CAUYUJ010014337">
    <property type="protein sequence ID" value="CAK0839956.1"/>
    <property type="molecule type" value="Genomic_DNA"/>
</dbReference>
<comment type="caution">
    <text evidence="2">The sequence shown here is derived from an EMBL/GenBank/DDBJ whole genome shotgun (WGS) entry which is preliminary data.</text>
</comment>
<feature type="transmembrane region" description="Helical" evidence="1">
    <location>
        <begin position="95"/>
        <end position="117"/>
    </location>
</feature>
<organism evidence="2 3">
    <name type="scientific">Prorocentrum cordatum</name>
    <dbReference type="NCBI Taxonomy" id="2364126"/>
    <lineage>
        <taxon>Eukaryota</taxon>
        <taxon>Sar</taxon>
        <taxon>Alveolata</taxon>
        <taxon>Dinophyceae</taxon>
        <taxon>Prorocentrales</taxon>
        <taxon>Prorocentraceae</taxon>
        <taxon>Prorocentrum</taxon>
    </lineage>
</organism>
<feature type="transmembrane region" description="Helical" evidence="1">
    <location>
        <begin position="220"/>
        <end position="238"/>
    </location>
</feature>
<accession>A0ABN9T569</accession>
<protein>
    <submittedName>
        <fullName evidence="2">Uncharacterized protein</fullName>
    </submittedName>
</protein>
<keyword evidence="1" id="KW-1133">Transmembrane helix</keyword>
<keyword evidence="1" id="KW-0472">Membrane</keyword>
<feature type="transmembrane region" description="Helical" evidence="1">
    <location>
        <begin position="194"/>
        <end position="213"/>
    </location>
</feature>
<feature type="transmembrane region" description="Helical" evidence="1">
    <location>
        <begin position="123"/>
        <end position="147"/>
    </location>
</feature>
<reference evidence="2" key="1">
    <citation type="submission" date="2023-10" db="EMBL/GenBank/DDBJ databases">
        <authorList>
            <person name="Chen Y."/>
            <person name="Shah S."/>
            <person name="Dougan E. K."/>
            <person name="Thang M."/>
            <person name="Chan C."/>
        </authorList>
    </citation>
    <scope>NUCLEOTIDE SEQUENCE [LARGE SCALE GENOMIC DNA]</scope>
</reference>
<keyword evidence="1" id="KW-0812">Transmembrane</keyword>
<name>A0ABN9T569_9DINO</name>
<proteinExistence type="predicted"/>
<feature type="transmembrane region" description="Helical" evidence="1">
    <location>
        <begin position="62"/>
        <end position="83"/>
    </location>
</feature>
<dbReference type="Proteomes" id="UP001189429">
    <property type="component" value="Unassembled WGS sequence"/>
</dbReference>
<feature type="transmembrane region" description="Helical" evidence="1">
    <location>
        <begin position="265"/>
        <end position="284"/>
    </location>
</feature>
<sequence length="299" mass="32056">MEYPVAILAQVSSPVQKKQASALHPKVCSAMADKLLTLYDYDYVEGGCIGTPPDGTATDDSFGTYATNYLILAIGVAAALPIFFNPRAGTLSKILGPSFFLLNGLGYGVAGYLHQVIHHTAEFAVYALWFKTSYVAAVLGVLAFHMYSNYAHHFSIPETDCCKACLPYLNGFAIVPAVIIVAMQVFVGAKLLQVGVYSVVVMIYALFTFLRAGGGAIDRVTVVGIVLIIVGYLAQPVLDPICGDSQSADCFSQCPLPAPYFNHNAMFHLLFAIGLAVLGVTLSLHPLETRCAQQFEALV</sequence>